<name>A0ABY7VYT7_9BACT</name>
<gene>
    <name evidence="1" type="ORF">PQO03_16355</name>
</gene>
<keyword evidence="2" id="KW-1185">Reference proteome</keyword>
<dbReference type="RefSeq" id="WP_274154265.1">
    <property type="nucleotide sequence ID" value="NZ_CP117812.1"/>
</dbReference>
<evidence type="ECO:0000313" key="2">
    <source>
        <dbReference type="Proteomes" id="UP001214250"/>
    </source>
</evidence>
<evidence type="ECO:0000313" key="1">
    <source>
        <dbReference type="EMBL" id="WDE99410.1"/>
    </source>
</evidence>
<organism evidence="1 2">
    <name type="scientific">Lentisphaera profundi</name>
    <dbReference type="NCBI Taxonomy" id="1658616"/>
    <lineage>
        <taxon>Bacteria</taxon>
        <taxon>Pseudomonadati</taxon>
        <taxon>Lentisphaerota</taxon>
        <taxon>Lentisphaeria</taxon>
        <taxon>Lentisphaerales</taxon>
        <taxon>Lentisphaeraceae</taxon>
        <taxon>Lentisphaera</taxon>
    </lineage>
</organism>
<dbReference type="Gene3D" id="3.80.10.10">
    <property type="entry name" value="Ribonuclease Inhibitor"/>
    <property type="match status" value="1"/>
</dbReference>
<proteinExistence type="predicted"/>
<accession>A0ABY7VYT7</accession>
<reference evidence="1 2" key="1">
    <citation type="submission" date="2023-02" db="EMBL/GenBank/DDBJ databases">
        <title>Genome sequence of Lentisphaera profundi SAORIC-696.</title>
        <authorList>
            <person name="Kim e."/>
            <person name="Cho J.-C."/>
            <person name="Choi A."/>
            <person name="Kang I."/>
        </authorList>
    </citation>
    <scope>NUCLEOTIDE SEQUENCE [LARGE SCALE GENOMIC DNA]</scope>
    <source>
        <strain evidence="1 2">SAORIC-696</strain>
    </source>
</reference>
<dbReference type="SUPFAM" id="SSF52047">
    <property type="entry name" value="RNI-like"/>
    <property type="match status" value="1"/>
</dbReference>
<sequence length="257" mass="29149">MDPSLLNAWELKAKLHFIKQEFKQAMDACNEVKDLGPLAELNKKYSQLKNDDSIELSHEQYLGLLKELQGKSLSRQFANLIHAKVFSDLSTEERIVFCKGALVIHNLGMNLKHFSFDPKSKHLNVSGNKGLKTILCLQNFPALSADLSGTKIADFIGFRGQNLRSLNVSNTAIYQLQSLENKNLQELNISHTGVRNLSPIFNWSLRKLNISHTEVKDIFQVLHFPLLEELVIHEGQFSAKDLQQIPSSVKLIQVKFK</sequence>
<protein>
    <submittedName>
        <fullName evidence="1">Uncharacterized protein</fullName>
    </submittedName>
</protein>
<dbReference type="Proteomes" id="UP001214250">
    <property type="component" value="Chromosome 2"/>
</dbReference>
<dbReference type="EMBL" id="CP117812">
    <property type="protein sequence ID" value="WDE99410.1"/>
    <property type="molecule type" value="Genomic_DNA"/>
</dbReference>
<dbReference type="InterPro" id="IPR032675">
    <property type="entry name" value="LRR_dom_sf"/>
</dbReference>